<protein>
    <submittedName>
        <fullName evidence="2">Uncharacterized protein</fullName>
    </submittedName>
</protein>
<feature type="transmembrane region" description="Helical" evidence="1">
    <location>
        <begin position="25"/>
        <end position="58"/>
    </location>
</feature>
<evidence type="ECO:0000256" key="1">
    <source>
        <dbReference type="SAM" id="Phobius"/>
    </source>
</evidence>
<dbReference type="KEGG" id="abri:DFR85_12170"/>
<organism evidence="2 3">
    <name type="scientific">Acidianus brierleyi</name>
    <dbReference type="NCBI Taxonomy" id="41673"/>
    <lineage>
        <taxon>Archaea</taxon>
        <taxon>Thermoproteota</taxon>
        <taxon>Thermoprotei</taxon>
        <taxon>Sulfolobales</taxon>
        <taxon>Sulfolobaceae</taxon>
        <taxon>Acidianus</taxon>
    </lineage>
</organism>
<accession>A0A2U9IGR9</accession>
<keyword evidence="1" id="KW-0472">Membrane</keyword>
<name>A0A2U9IGR9_9CREN</name>
<keyword evidence="3" id="KW-1185">Reference proteome</keyword>
<dbReference type="EMBL" id="CP029289">
    <property type="protein sequence ID" value="AWR95242.1"/>
    <property type="molecule type" value="Genomic_DNA"/>
</dbReference>
<reference evidence="2 3" key="1">
    <citation type="submission" date="2018-05" db="EMBL/GenBank/DDBJ databases">
        <title>Complete Genome Sequences of Extremely Thermoacidophilic, Metal-Mobilizing Type-Strain Members of the Archaeal Family Sulfolobaceae: Acidianus brierleyi DSM-1651T, Acidianus sulfidivorans DSM-18786T, Metallosphaera hakonensis DSM-7519T, and Metallosphaera prunae DSM-10039T.</title>
        <authorList>
            <person name="Counts J.A."/>
            <person name="Kelly R.M."/>
        </authorList>
    </citation>
    <scope>NUCLEOTIDE SEQUENCE [LARGE SCALE GENOMIC DNA]</scope>
    <source>
        <strain evidence="2 3">DSM 1651</strain>
    </source>
</reference>
<dbReference type="AlphaFoldDB" id="A0A2U9IGR9"/>
<evidence type="ECO:0000313" key="2">
    <source>
        <dbReference type="EMBL" id="AWR95242.1"/>
    </source>
</evidence>
<proteinExistence type="predicted"/>
<dbReference type="RefSeq" id="WP_110271123.1">
    <property type="nucleotide sequence ID" value="NZ_CP029289.2"/>
</dbReference>
<dbReference type="OrthoDB" id="42274at2157"/>
<dbReference type="GeneID" id="36832924"/>
<dbReference type="Proteomes" id="UP000248044">
    <property type="component" value="Chromosome"/>
</dbReference>
<evidence type="ECO:0000313" key="3">
    <source>
        <dbReference type="Proteomes" id="UP000248044"/>
    </source>
</evidence>
<keyword evidence="1" id="KW-0812">Transmembrane</keyword>
<gene>
    <name evidence="2" type="ORF">DFR85_12170</name>
</gene>
<sequence length="146" mass="16366">MDLNPGEQIIWKEFPLSNYRKNYTIAIVIIGIILTLTIFLAALGIMLIILGLGMYFLLRSANQYVVTNERALHLRFGKIKNEIPLNTPNLLVSAVNPQYINTRTAGNHVVEDVVFLQNGVELLRFSKVHKGSELIAKLQSLGFSVT</sequence>
<keyword evidence="1" id="KW-1133">Transmembrane helix</keyword>